<dbReference type="InterPro" id="IPR001878">
    <property type="entry name" value="Znf_CCHC"/>
</dbReference>
<keyword evidence="1" id="KW-0863">Zinc-finger</keyword>
<name>A0A699K9T2_TANCI</name>
<evidence type="ECO:0000313" key="3">
    <source>
        <dbReference type="EMBL" id="GFA79905.1"/>
    </source>
</evidence>
<dbReference type="GO" id="GO:0003676">
    <property type="term" value="F:nucleic acid binding"/>
    <property type="evidence" value="ECO:0007669"/>
    <property type="project" value="InterPro"/>
</dbReference>
<reference evidence="3" key="1">
    <citation type="journal article" date="2019" name="Sci. Rep.">
        <title>Draft genome of Tanacetum cinerariifolium, the natural source of mosquito coil.</title>
        <authorList>
            <person name="Yamashiro T."/>
            <person name="Shiraishi A."/>
            <person name="Satake H."/>
            <person name="Nakayama K."/>
        </authorList>
    </citation>
    <scope>NUCLEOTIDE SEQUENCE</scope>
</reference>
<organism evidence="3">
    <name type="scientific">Tanacetum cinerariifolium</name>
    <name type="common">Dalmatian daisy</name>
    <name type="synonym">Chrysanthemum cinerariifolium</name>
    <dbReference type="NCBI Taxonomy" id="118510"/>
    <lineage>
        <taxon>Eukaryota</taxon>
        <taxon>Viridiplantae</taxon>
        <taxon>Streptophyta</taxon>
        <taxon>Embryophyta</taxon>
        <taxon>Tracheophyta</taxon>
        <taxon>Spermatophyta</taxon>
        <taxon>Magnoliopsida</taxon>
        <taxon>eudicotyledons</taxon>
        <taxon>Gunneridae</taxon>
        <taxon>Pentapetalae</taxon>
        <taxon>asterids</taxon>
        <taxon>campanulids</taxon>
        <taxon>Asterales</taxon>
        <taxon>Asteraceae</taxon>
        <taxon>Asteroideae</taxon>
        <taxon>Anthemideae</taxon>
        <taxon>Anthemidinae</taxon>
        <taxon>Tanacetum</taxon>
    </lineage>
</organism>
<dbReference type="PROSITE" id="PS50158">
    <property type="entry name" value="ZF_CCHC"/>
    <property type="match status" value="1"/>
</dbReference>
<protein>
    <recommendedName>
        <fullName evidence="2">CCHC-type domain-containing protein</fullName>
    </recommendedName>
</protein>
<comment type="caution">
    <text evidence="3">The sequence shown here is derived from an EMBL/GenBank/DDBJ whole genome shotgun (WGS) entry which is preliminary data.</text>
</comment>
<dbReference type="InterPro" id="IPR036875">
    <property type="entry name" value="Znf_CCHC_sf"/>
</dbReference>
<dbReference type="EMBL" id="BKCJ010490147">
    <property type="protein sequence ID" value="GFA79905.1"/>
    <property type="molecule type" value="Genomic_DNA"/>
</dbReference>
<dbReference type="Pfam" id="PF00098">
    <property type="entry name" value="zf-CCHC"/>
    <property type="match status" value="1"/>
</dbReference>
<keyword evidence="1" id="KW-0479">Metal-binding</keyword>
<accession>A0A699K9T2</accession>
<dbReference type="Gene3D" id="4.10.60.10">
    <property type="entry name" value="Zinc finger, CCHC-type"/>
    <property type="match status" value="1"/>
</dbReference>
<proteinExistence type="predicted"/>
<dbReference type="SMART" id="SM00343">
    <property type="entry name" value="ZnF_C2HC"/>
    <property type="match status" value="1"/>
</dbReference>
<sequence length="392" mass="44374">MDHHIILHNTGLVIPVFQKGDDPIDAINHMMSFLAAVVTSQYPLTNNQLRNSSNPRQQATINNGRVTIQPIQGRQSSLAVGMSRQYTSGPSGNNLGKQRVIVCYNCKGEGHMSKQCTKPKRKRDEAWFKDKVLLVQAQANGQVLHEEELEFLAYPGIAEAQSTQYVITNNVAYQADDLDAYDSDCDEINSAKIALMANLSHYGFDNLAEVHNLDNVTNNVIDQDVQAMSIFEQSNIMNQSETEITSDNNIIPNFEESNLSTRTTIVEVPKELPKVSMVNSSLKTLRFHFASFDVVVKERTTATAITEGMWGFEHTKACFRDEIIPFVKTLKDLFNLFDQVLIYELTEVQNVFNQMKEAVEQHCVEKNKFQDKMKDVLKKMNDSWNKKSAQIL</sequence>
<feature type="domain" description="CCHC-type" evidence="2">
    <location>
        <begin position="103"/>
        <end position="118"/>
    </location>
</feature>
<dbReference type="SUPFAM" id="SSF57756">
    <property type="entry name" value="Retrovirus zinc finger-like domains"/>
    <property type="match status" value="1"/>
</dbReference>
<evidence type="ECO:0000256" key="1">
    <source>
        <dbReference type="PROSITE-ProRule" id="PRU00047"/>
    </source>
</evidence>
<dbReference type="AlphaFoldDB" id="A0A699K9T2"/>
<dbReference type="GO" id="GO:0008270">
    <property type="term" value="F:zinc ion binding"/>
    <property type="evidence" value="ECO:0007669"/>
    <property type="project" value="UniProtKB-KW"/>
</dbReference>
<keyword evidence="1" id="KW-0862">Zinc</keyword>
<evidence type="ECO:0000259" key="2">
    <source>
        <dbReference type="PROSITE" id="PS50158"/>
    </source>
</evidence>
<gene>
    <name evidence="3" type="ORF">Tci_651877</name>
</gene>